<comment type="caution">
    <text evidence="7">The sequence shown here is derived from an EMBL/GenBank/DDBJ whole genome shotgun (WGS) entry which is preliminary data.</text>
</comment>
<dbReference type="PANTHER" id="PTHR28165:SF1">
    <property type="entry name" value="NON-CLASSICAL EXPORT PROTEIN 2-RELATED"/>
    <property type="match status" value="1"/>
</dbReference>
<accession>A0A8K1CUH9</accession>
<dbReference type="OrthoDB" id="156720at2759"/>
<protein>
    <recommendedName>
        <fullName evidence="6">MARVEL domain-containing protein</fullName>
    </recommendedName>
</protein>
<dbReference type="PROSITE" id="PS51225">
    <property type="entry name" value="MARVEL"/>
    <property type="match status" value="1"/>
</dbReference>
<feature type="domain" description="MARVEL" evidence="6">
    <location>
        <begin position="2"/>
        <end position="146"/>
    </location>
</feature>
<dbReference type="InterPro" id="IPR052649">
    <property type="entry name" value="NCE102-like"/>
</dbReference>
<dbReference type="EMBL" id="SPLM01000001">
    <property type="protein sequence ID" value="TMW69087.1"/>
    <property type="molecule type" value="Genomic_DNA"/>
</dbReference>
<evidence type="ECO:0000259" key="6">
    <source>
        <dbReference type="PROSITE" id="PS51225"/>
    </source>
</evidence>
<feature type="transmembrane region" description="Helical" evidence="5">
    <location>
        <begin position="125"/>
        <end position="143"/>
    </location>
</feature>
<evidence type="ECO:0000313" key="8">
    <source>
        <dbReference type="Proteomes" id="UP000794436"/>
    </source>
</evidence>
<reference evidence="7" key="1">
    <citation type="submission" date="2019-03" db="EMBL/GenBank/DDBJ databases">
        <title>Long read genome sequence of the mycoparasitic Pythium oligandrum ATCC 38472 isolated from sugarbeet rhizosphere.</title>
        <authorList>
            <person name="Gaulin E."/>
        </authorList>
    </citation>
    <scope>NUCLEOTIDE SEQUENCE</scope>
    <source>
        <strain evidence="7">ATCC 38472_TT</strain>
    </source>
</reference>
<proteinExistence type="predicted"/>
<feature type="transmembrane region" description="Helical" evidence="5">
    <location>
        <begin position="52"/>
        <end position="74"/>
    </location>
</feature>
<dbReference type="PANTHER" id="PTHR28165">
    <property type="entry name" value="NON-CLASSICAL EXPORT PROTEIN 2-RELATED"/>
    <property type="match status" value="1"/>
</dbReference>
<dbReference type="GO" id="GO:0016020">
    <property type="term" value="C:membrane"/>
    <property type="evidence" value="ECO:0007669"/>
    <property type="project" value="UniProtKB-SubCell"/>
</dbReference>
<dbReference type="Proteomes" id="UP000794436">
    <property type="component" value="Unassembled WGS sequence"/>
</dbReference>
<evidence type="ECO:0000256" key="2">
    <source>
        <dbReference type="ARBA" id="ARBA00022692"/>
    </source>
</evidence>
<keyword evidence="8" id="KW-1185">Reference proteome</keyword>
<evidence type="ECO:0000313" key="7">
    <source>
        <dbReference type="EMBL" id="TMW69087.1"/>
    </source>
</evidence>
<gene>
    <name evidence="7" type="ORF">Poli38472_001243</name>
</gene>
<dbReference type="InterPro" id="IPR008253">
    <property type="entry name" value="Marvel"/>
</dbReference>
<dbReference type="AlphaFoldDB" id="A0A8K1CUH9"/>
<organism evidence="7 8">
    <name type="scientific">Pythium oligandrum</name>
    <name type="common">Mycoparasitic fungus</name>
    <dbReference type="NCBI Taxonomy" id="41045"/>
    <lineage>
        <taxon>Eukaryota</taxon>
        <taxon>Sar</taxon>
        <taxon>Stramenopiles</taxon>
        <taxon>Oomycota</taxon>
        <taxon>Peronosporomycetes</taxon>
        <taxon>Pythiales</taxon>
        <taxon>Pythiaceae</taxon>
        <taxon>Pythium</taxon>
    </lineage>
</organism>
<keyword evidence="3 5" id="KW-1133">Transmembrane helix</keyword>
<name>A0A8K1CUH9_PYTOL</name>
<evidence type="ECO:0000256" key="3">
    <source>
        <dbReference type="ARBA" id="ARBA00022989"/>
    </source>
</evidence>
<evidence type="ECO:0000256" key="5">
    <source>
        <dbReference type="SAM" id="Phobius"/>
    </source>
</evidence>
<keyword evidence="2 5" id="KW-0812">Transmembrane</keyword>
<evidence type="ECO:0000256" key="4">
    <source>
        <dbReference type="ARBA" id="ARBA00023136"/>
    </source>
</evidence>
<sequence>MALRPLRLMLRFLQFVFCLIALITVSSGFVVTSYYGYTSMLGSSPVTYTQLITYMGLLYALFLLFLIDLMGLFTRPFWLFEIAMDLLMAVMLLIAAIVLLCSDYVQNCSVYGNMLRCRALNTAVVFTFLSMAAFLASLLLNFFDRDHRAHSNTTTNTATTTHEGVAPYHAGMTPTAQDSPKSPISRV</sequence>
<comment type="subcellular location">
    <subcellularLocation>
        <location evidence="1">Membrane</location>
        <topology evidence="1">Multi-pass membrane protein</topology>
    </subcellularLocation>
</comment>
<dbReference type="Pfam" id="PF01284">
    <property type="entry name" value="MARVEL"/>
    <property type="match status" value="1"/>
</dbReference>
<evidence type="ECO:0000256" key="1">
    <source>
        <dbReference type="ARBA" id="ARBA00004141"/>
    </source>
</evidence>
<keyword evidence="4 5" id="KW-0472">Membrane</keyword>
<feature type="transmembrane region" description="Helical" evidence="5">
    <location>
        <begin position="86"/>
        <end position="105"/>
    </location>
</feature>